<evidence type="ECO:0000313" key="8">
    <source>
        <dbReference type="Proteomes" id="UP000237347"/>
    </source>
</evidence>
<name>A0AAW0KPN9_QUESU</name>
<comment type="caution">
    <text evidence="7">The sequence shown here is derived from an EMBL/GenBank/DDBJ whole genome shotgun (WGS) entry which is preliminary data.</text>
</comment>
<dbReference type="InterPro" id="IPR010264">
    <property type="entry name" value="Self-incomp_S1"/>
</dbReference>
<evidence type="ECO:0000256" key="5">
    <source>
        <dbReference type="ARBA" id="ARBA00022729"/>
    </source>
</evidence>
<dbReference type="Proteomes" id="UP000237347">
    <property type="component" value="Unassembled WGS sequence"/>
</dbReference>
<comment type="subcellular location">
    <subcellularLocation>
        <location evidence="1">Secreted</location>
    </subcellularLocation>
</comment>
<organism evidence="7 8">
    <name type="scientific">Quercus suber</name>
    <name type="common">Cork oak</name>
    <dbReference type="NCBI Taxonomy" id="58331"/>
    <lineage>
        <taxon>Eukaryota</taxon>
        <taxon>Viridiplantae</taxon>
        <taxon>Streptophyta</taxon>
        <taxon>Embryophyta</taxon>
        <taxon>Tracheophyta</taxon>
        <taxon>Spermatophyta</taxon>
        <taxon>Magnoliopsida</taxon>
        <taxon>eudicotyledons</taxon>
        <taxon>Gunneridae</taxon>
        <taxon>Pentapetalae</taxon>
        <taxon>rosids</taxon>
        <taxon>fabids</taxon>
        <taxon>Fagales</taxon>
        <taxon>Fagaceae</taxon>
        <taxon>Quercus</taxon>
    </lineage>
</organism>
<comment type="similarity">
    <text evidence="2">Belongs to the plant self-incompatibility (S1) protein family.</text>
</comment>
<keyword evidence="4" id="KW-0964">Secreted</keyword>
<proteinExistence type="inferred from homology"/>
<keyword evidence="3" id="KW-0713">Self-incompatibility</keyword>
<evidence type="ECO:0000256" key="2">
    <source>
        <dbReference type="ARBA" id="ARBA00005581"/>
    </source>
</evidence>
<evidence type="ECO:0000256" key="4">
    <source>
        <dbReference type="ARBA" id="ARBA00022525"/>
    </source>
</evidence>
<feature type="chain" id="PRO_5043575572" evidence="6">
    <location>
        <begin position="22"/>
        <end position="121"/>
    </location>
</feature>
<dbReference type="Pfam" id="PF05938">
    <property type="entry name" value="Self-incomp_S1"/>
    <property type="match status" value="1"/>
</dbReference>
<keyword evidence="8" id="KW-1185">Reference proteome</keyword>
<dbReference type="AlphaFoldDB" id="A0AAW0KPN9"/>
<sequence>MIQMVIAELYCLVLILPLASGQSTSFKLTNNIKIYVRIINHLNNKHLTNHCKSADATLKTTDFYCYFFNENFHATFDVYTEDSELKFNCGGNHCIWTIQKDGFYLYNMGSNQNVKTHDWSE</sequence>
<evidence type="ECO:0000256" key="1">
    <source>
        <dbReference type="ARBA" id="ARBA00004613"/>
    </source>
</evidence>
<keyword evidence="5 6" id="KW-0732">Signal</keyword>
<dbReference type="GO" id="GO:0005576">
    <property type="term" value="C:extracellular region"/>
    <property type="evidence" value="ECO:0007669"/>
    <property type="project" value="UniProtKB-SubCell"/>
</dbReference>
<evidence type="ECO:0000256" key="6">
    <source>
        <dbReference type="SAM" id="SignalP"/>
    </source>
</evidence>
<accession>A0AAW0KPN9</accession>
<evidence type="ECO:0000313" key="7">
    <source>
        <dbReference type="EMBL" id="KAK7840940.1"/>
    </source>
</evidence>
<feature type="signal peptide" evidence="6">
    <location>
        <begin position="1"/>
        <end position="21"/>
    </location>
</feature>
<gene>
    <name evidence="7" type="primary">SPH1_2</name>
    <name evidence="7" type="ORF">CFP56_016090</name>
</gene>
<dbReference type="GO" id="GO:0060320">
    <property type="term" value="P:rejection of self pollen"/>
    <property type="evidence" value="ECO:0007669"/>
    <property type="project" value="UniProtKB-KW"/>
</dbReference>
<protein>
    <submittedName>
        <fullName evidence="7">S-protein like protein 1</fullName>
    </submittedName>
</protein>
<dbReference type="EMBL" id="PKMF04000251">
    <property type="protein sequence ID" value="KAK7840940.1"/>
    <property type="molecule type" value="Genomic_DNA"/>
</dbReference>
<evidence type="ECO:0000256" key="3">
    <source>
        <dbReference type="ARBA" id="ARBA00022471"/>
    </source>
</evidence>
<reference evidence="7 8" key="1">
    <citation type="journal article" date="2018" name="Sci. Data">
        <title>The draft genome sequence of cork oak.</title>
        <authorList>
            <person name="Ramos A.M."/>
            <person name="Usie A."/>
            <person name="Barbosa P."/>
            <person name="Barros P.M."/>
            <person name="Capote T."/>
            <person name="Chaves I."/>
            <person name="Simoes F."/>
            <person name="Abreu I."/>
            <person name="Carrasquinho I."/>
            <person name="Faro C."/>
            <person name="Guimaraes J.B."/>
            <person name="Mendonca D."/>
            <person name="Nobrega F."/>
            <person name="Rodrigues L."/>
            <person name="Saibo N.J.M."/>
            <person name="Varela M.C."/>
            <person name="Egas C."/>
            <person name="Matos J."/>
            <person name="Miguel C.M."/>
            <person name="Oliveira M.M."/>
            <person name="Ricardo C.P."/>
            <person name="Goncalves S."/>
        </authorList>
    </citation>
    <scope>NUCLEOTIDE SEQUENCE [LARGE SCALE GENOMIC DNA]</scope>
    <source>
        <strain evidence="8">cv. HL8</strain>
    </source>
</reference>